<evidence type="ECO:0000313" key="2">
    <source>
        <dbReference type="EMBL" id="JAD40686.1"/>
    </source>
</evidence>
<feature type="region of interest" description="Disordered" evidence="1">
    <location>
        <begin position="83"/>
        <end position="111"/>
    </location>
</feature>
<protein>
    <submittedName>
        <fullName evidence="2">Uncharacterized protein</fullName>
    </submittedName>
</protein>
<reference evidence="2" key="1">
    <citation type="submission" date="2014-09" db="EMBL/GenBank/DDBJ databases">
        <authorList>
            <person name="Magalhaes I.L.F."/>
            <person name="Oliveira U."/>
            <person name="Santos F.R."/>
            <person name="Vidigal T.H.D.A."/>
            <person name="Brescovit A.D."/>
            <person name="Santos A.J."/>
        </authorList>
    </citation>
    <scope>NUCLEOTIDE SEQUENCE</scope>
    <source>
        <tissue evidence="2">Shoot tissue taken approximately 20 cm above the soil surface</tissue>
    </source>
</reference>
<evidence type="ECO:0000256" key="1">
    <source>
        <dbReference type="SAM" id="MobiDB-lite"/>
    </source>
</evidence>
<dbReference type="AlphaFoldDB" id="A0A0A8ZPH0"/>
<name>A0A0A8ZPH0_ARUDO</name>
<dbReference type="EMBL" id="GBRH01257209">
    <property type="protein sequence ID" value="JAD40686.1"/>
    <property type="molecule type" value="Transcribed_RNA"/>
</dbReference>
<organism evidence="2">
    <name type="scientific">Arundo donax</name>
    <name type="common">Giant reed</name>
    <name type="synonym">Donax arundinaceus</name>
    <dbReference type="NCBI Taxonomy" id="35708"/>
    <lineage>
        <taxon>Eukaryota</taxon>
        <taxon>Viridiplantae</taxon>
        <taxon>Streptophyta</taxon>
        <taxon>Embryophyta</taxon>
        <taxon>Tracheophyta</taxon>
        <taxon>Spermatophyta</taxon>
        <taxon>Magnoliopsida</taxon>
        <taxon>Liliopsida</taxon>
        <taxon>Poales</taxon>
        <taxon>Poaceae</taxon>
        <taxon>PACMAD clade</taxon>
        <taxon>Arundinoideae</taxon>
        <taxon>Arundineae</taxon>
        <taxon>Arundo</taxon>
    </lineage>
</organism>
<proteinExistence type="predicted"/>
<sequence>MHCDVVELADQLRRQVGIVGDVPVHLLVRRRRHLLAVALGEVDDARADGGEAHERAGARVPQLRVEAFLLFLRRRRGRGWRRRLPDAGRGRRAHLRRPEPKPNLSSLIHPKPHPPLQIGRILVRSRELGDRHGVRREREWE</sequence>
<reference evidence="2" key="2">
    <citation type="journal article" date="2015" name="Data Brief">
        <title>Shoot transcriptome of the giant reed, Arundo donax.</title>
        <authorList>
            <person name="Barrero R.A."/>
            <person name="Guerrero F.D."/>
            <person name="Moolhuijzen P."/>
            <person name="Goolsby J.A."/>
            <person name="Tidwell J."/>
            <person name="Bellgard S.E."/>
            <person name="Bellgard M.I."/>
        </authorList>
    </citation>
    <scope>NUCLEOTIDE SEQUENCE</scope>
    <source>
        <tissue evidence="2">Shoot tissue taken approximately 20 cm above the soil surface</tissue>
    </source>
</reference>
<accession>A0A0A8ZPH0</accession>